<organism evidence="7 8">
    <name type="scientific">Perkinsus olseni</name>
    <name type="common">Perkinsus atlanticus</name>
    <dbReference type="NCBI Taxonomy" id="32597"/>
    <lineage>
        <taxon>Eukaryota</taxon>
        <taxon>Sar</taxon>
        <taxon>Alveolata</taxon>
        <taxon>Perkinsozoa</taxon>
        <taxon>Perkinsea</taxon>
        <taxon>Perkinsida</taxon>
        <taxon>Perkinsidae</taxon>
        <taxon>Perkinsus</taxon>
    </lineage>
</organism>
<evidence type="ECO:0000313" key="8">
    <source>
        <dbReference type="Proteomes" id="UP000541610"/>
    </source>
</evidence>
<dbReference type="OrthoDB" id="443318at2759"/>
<dbReference type="Pfam" id="PF00450">
    <property type="entry name" value="Peptidase_S10"/>
    <property type="match status" value="1"/>
</dbReference>
<proteinExistence type="inferred from homology"/>
<dbReference type="GO" id="GO:0006508">
    <property type="term" value="P:proteolysis"/>
    <property type="evidence" value="ECO:0007669"/>
    <property type="project" value="UniProtKB-KW"/>
</dbReference>
<gene>
    <name evidence="7" type="ORF">FOZ60_007589</name>
</gene>
<dbReference type="EMBL" id="JABANP010000030">
    <property type="protein sequence ID" value="KAF4694622.1"/>
    <property type="molecule type" value="Genomic_DNA"/>
</dbReference>
<evidence type="ECO:0000256" key="2">
    <source>
        <dbReference type="ARBA" id="ARBA00022645"/>
    </source>
</evidence>
<dbReference type="InterPro" id="IPR001563">
    <property type="entry name" value="Peptidase_S10"/>
</dbReference>
<dbReference type="Proteomes" id="UP000541610">
    <property type="component" value="Unassembled WGS sequence"/>
</dbReference>
<keyword evidence="6" id="KW-0732">Signal</keyword>
<feature type="chain" id="PRO_5029531391" description="Thymus-specific serine protease" evidence="6">
    <location>
        <begin position="16"/>
        <end position="454"/>
    </location>
</feature>
<evidence type="ECO:0008006" key="9">
    <source>
        <dbReference type="Google" id="ProtNLM"/>
    </source>
</evidence>
<evidence type="ECO:0000256" key="6">
    <source>
        <dbReference type="SAM" id="SignalP"/>
    </source>
</evidence>
<keyword evidence="5" id="KW-0325">Glycoprotein</keyword>
<evidence type="ECO:0000313" key="7">
    <source>
        <dbReference type="EMBL" id="KAF4694622.1"/>
    </source>
</evidence>
<dbReference type="InterPro" id="IPR029058">
    <property type="entry name" value="AB_hydrolase_fold"/>
</dbReference>
<dbReference type="SUPFAM" id="SSF53474">
    <property type="entry name" value="alpha/beta-Hydrolases"/>
    <property type="match status" value="1"/>
</dbReference>
<dbReference type="Gene3D" id="1.10.287.410">
    <property type="match status" value="1"/>
</dbReference>
<keyword evidence="3" id="KW-0645">Protease</keyword>
<protein>
    <recommendedName>
        <fullName evidence="9">Thymus-specific serine protease</fullName>
    </recommendedName>
</protein>
<evidence type="ECO:0000256" key="4">
    <source>
        <dbReference type="ARBA" id="ARBA00022801"/>
    </source>
</evidence>
<accession>A0A7J6PF57</accession>
<evidence type="ECO:0000256" key="5">
    <source>
        <dbReference type="ARBA" id="ARBA00023180"/>
    </source>
</evidence>
<dbReference type="PANTHER" id="PTHR11802">
    <property type="entry name" value="SERINE PROTEASE FAMILY S10 SERINE CARBOXYPEPTIDASE"/>
    <property type="match status" value="1"/>
</dbReference>
<dbReference type="Gene3D" id="3.40.50.1820">
    <property type="entry name" value="alpha/beta hydrolase"/>
    <property type="match status" value="1"/>
</dbReference>
<keyword evidence="4" id="KW-0378">Hydrolase</keyword>
<dbReference type="AlphaFoldDB" id="A0A7J6PF57"/>
<keyword evidence="2" id="KW-0121">Carboxypeptidase</keyword>
<evidence type="ECO:0000256" key="1">
    <source>
        <dbReference type="ARBA" id="ARBA00009431"/>
    </source>
</evidence>
<dbReference type="PANTHER" id="PTHR11802:SF113">
    <property type="entry name" value="SERINE CARBOXYPEPTIDASE CTSA-4.1"/>
    <property type="match status" value="1"/>
</dbReference>
<sequence>MIAVLLMVFMPQGAGMLSQVRKRGVASLISMNESSGRVLCPHSAGKQGFGYIQVNKRNKYFYAVIEADIDPLTAPTFLYLAGGPGESSLIATMGFAGPCTLDSASDSPLLNEFSWTKRANSVWVDAPAPTGFSTGPVERTLNDAVANLVQFVDEFFKKHGSLNKNVHLVGSSSSASVVAMLGTRILRIAERKIDLKGVMMISGVVGPSALYQGCVKLAKERTLLPEKDLNKMEANLEKCLKGISECNELGPGRPPLGYHCRKAAVTCESLLVDPITKTGTSVYDLRVDDGNEEDLYAFELGDFEDFLNLESVQEHLGVSKWWDQENEEVFEVFGQYTTYDTTHFVTELLNKGMKVLVLNGDQDYVTNSLGTLKWLSSLEGTEKYGEKLQRVPIKKLEYGEGQLLGRLWASKYASGAKLAFIEVTEAGHCPALNKPLGTQHVFNEFLSGELWDRT</sequence>
<feature type="signal peptide" evidence="6">
    <location>
        <begin position="1"/>
        <end position="15"/>
    </location>
</feature>
<name>A0A7J6PF57_PEROL</name>
<comment type="similarity">
    <text evidence="1">Belongs to the peptidase S10 family.</text>
</comment>
<comment type="caution">
    <text evidence="7">The sequence shown here is derived from an EMBL/GenBank/DDBJ whole genome shotgun (WGS) entry which is preliminary data.</text>
</comment>
<dbReference type="GO" id="GO:0004185">
    <property type="term" value="F:serine-type carboxypeptidase activity"/>
    <property type="evidence" value="ECO:0007669"/>
    <property type="project" value="InterPro"/>
</dbReference>
<evidence type="ECO:0000256" key="3">
    <source>
        <dbReference type="ARBA" id="ARBA00022670"/>
    </source>
</evidence>
<reference evidence="7 8" key="1">
    <citation type="submission" date="2020-04" db="EMBL/GenBank/DDBJ databases">
        <title>Perkinsus olseni comparative genomics.</title>
        <authorList>
            <person name="Bogema D.R."/>
        </authorList>
    </citation>
    <scope>NUCLEOTIDE SEQUENCE [LARGE SCALE GENOMIC DNA]</scope>
    <source>
        <strain evidence="7">00978-12</strain>
    </source>
</reference>